<feature type="domain" description="Response regulatory" evidence="5">
    <location>
        <begin position="25"/>
        <end position="142"/>
    </location>
</feature>
<dbReference type="SUPFAM" id="SSF46894">
    <property type="entry name" value="C-terminal effector domain of the bipartite response regulators"/>
    <property type="match status" value="1"/>
</dbReference>
<reference evidence="7" key="1">
    <citation type="submission" date="2017-03" db="EMBL/GenBank/DDBJ databases">
        <authorList>
            <person name="Rodrigo-Torres L."/>
            <person name="Arahal R.D."/>
            <person name="Lucena T."/>
        </authorList>
    </citation>
    <scope>NUCLEOTIDE SEQUENCE [LARGE SCALE GENOMIC DNA]</scope>
    <source>
        <strain evidence="7">CECT 8370</strain>
    </source>
</reference>
<proteinExistence type="predicted"/>
<dbReference type="InterPro" id="IPR011006">
    <property type="entry name" value="CheY-like_superfamily"/>
</dbReference>
<dbReference type="CDD" id="cd06170">
    <property type="entry name" value="LuxR_C_like"/>
    <property type="match status" value="1"/>
</dbReference>
<evidence type="ECO:0000256" key="2">
    <source>
        <dbReference type="ARBA" id="ARBA00023125"/>
    </source>
</evidence>
<dbReference type="SMART" id="SM00448">
    <property type="entry name" value="REC"/>
    <property type="match status" value="1"/>
</dbReference>
<dbReference type="Proteomes" id="UP000194012">
    <property type="component" value="Unassembled WGS sequence"/>
</dbReference>
<feature type="domain" description="HTH luxR-type" evidence="4">
    <location>
        <begin position="168"/>
        <end position="233"/>
    </location>
</feature>
<evidence type="ECO:0000256" key="3">
    <source>
        <dbReference type="PROSITE-ProRule" id="PRU00169"/>
    </source>
</evidence>
<protein>
    <submittedName>
        <fullName evidence="6">Transcriptional regulatory protein DegU</fullName>
    </submittedName>
</protein>
<evidence type="ECO:0000313" key="7">
    <source>
        <dbReference type="Proteomes" id="UP000194012"/>
    </source>
</evidence>
<gene>
    <name evidence="6" type="primary">degU</name>
    <name evidence="6" type="ORF">ROG8370_03105</name>
</gene>
<dbReference type="SMART" id="SM00421">
    <property type="entry name" value="HTH_LUXR"/>
    <property type="match status" value="1"/>
</dbReference>
<dbReference type="InterPro" id="IPR058245">
    <property type="entry name" value="NreC/VraR/RcsB-like_REC"/>
</dbReference>
<dbReference type="PROSITE" id="PS50110">
    <property type="entry name" value="RESPONSE_REGULATORY"/>
    <property type="match status" value="1"/>
</dbReference>
<dbReference type="PROSITE" id="PS50043">
    <property type="entry name" value="HTH_LUXR_2"/>
    <property type="match status" value="1"/>
</dbReference>
<accession>A0A1X7A032</accession>
<sequence length="245" mass="26443">MDSNEAPHPMHNKPPTKTATGRFRTALIVDDHPLFCDALSMTLKSVAGISHIDTAESLDAAMEHIAQNGPPEIIVLDLNLPDVTGLDGLVRLKAVAGTVPIVVVSSMSESRMVCSTINAGAAGFVPKHSQRPVFRAAFETIGAGDVFLPEGVVLTKTAEQPVNDQSETVERLALLTRQQSRILQLICEGRLNKQIAYELSIAETTVKTHVTAIMRKLGVQTRTQAVLIAQMASFSNVLRETDKPD</sequence>
<organism evidence="6 7">
    <name type="scientific">Roseovarius gaetbuli</name>
    <dbReference type="NCBI Taxonomy" id="1356575"/>
    <lineage>
        <taxon>Bacteria</taxon>
        <taxon>Pseudomonadati</taxon>
        <taxon>Pseudomonadota</taxon>
        <taxon>Alphaproteobacteria</taxon>
        <taxon>Rhodobacterales</taxon>
        <taxon>Roseobacteraceae</taxon>
        <taxon>Roseovarius</taxon>
    </lineage>
</organism>
<dbReference type="PANTHER" id="PTHR45566:SF1">
    <property type="entry name" value="HTH-TYPE TRANSCRIPTIONAL REGULATOR YHJB-RELATED"/>
    <property type="match status" value="1"/>
</dbReference>
<dbReference type="GO" id="GO:0000160">
    <property type="term" value="P:phosphorelay signal transduction system"/>
    <property type="evidence" value="ECO:0007669"/>
    <property type="project" value="InterPro"/>
</dbReference>
<dbReference type="Gene3D" id="3.40.50.2300">
    <property type="match status" value="1"/>
</dbReference>
<dbReference type="PRINTS" id="PR00038">
    <property type="entry name" value="HTHLUXR"/>
</dbReference>
<keyword evidence="2" id="KW-0238">DNA-binding</keyword>
<dbReference type="AlphaFoldDB" id="A0A1X7A032"/>
<dbReference type="SUPFAM" id="SSF52172">
    <property type="entry name" value="CheY-like"/>
    <property type="match status" value="1"/>
</dbReference>
<evidence type="ECO:0000313" key="6">
    <source>
        <dbReference type="EMBL" id="SLN66541.1"/>
    </source>
</evidence>
<keyword evidence="1 3" id="KW-0597">Phosphoprotein</keyword>
<dbReference type="InterPro" id="IPR001789">
    <property type="entry name" value="Sig_transdc_resp-reg_receiver"/>
</dbReference>
<evidence type="ECO:0000259" key="5">
    <source>
        <dbReference type="PROSITE" id="PS50110"/>
    </source>
</evidence>
<evidence type="ECO:0000259" key="4">
    <source>
        <dbReference type="PROSITE" id="PS50043"/>
    </source>
</evidence>
<dbReference type="Pfam" id="PF00072">
    <property type="entry name" value="Response_reg"/>
    <property type="match status" value="1"/>
</dbReference>
<dbReference type="CDD" id="cd17535">
    <property type="entry name" value="REC_NarL-like"/>
    <property type="match status" value="1"/>
</dbReference>
<dbReference type="GO" id="GO:0006355">
    <property type="term" value="P:regulation of DNA-templated transcription"/>
    <property type="evidence" value="ECO:0007669"/>
    <property type="project" value="InterPro"/>
</dbReference>
<dbReference type="EMBL" id="FWFJ01000038">
    <property type="protein sequence ID" value="SLN66541.1"/>
    <property type="molecule type" value="Genomic_DNA"/>
</dbReference>
<dbReference type="PROSITE" id="PS00622">
    <property type="entry name" value="HTH_LUXR_1"/>
    <property type="match status" value="1"/>
</dbReference>
<name>A0A1X7A032_9RHOB</name>
<dbReference type="InterPro" id="IPR051015">
    <property type="entry name" value="EvgA-like"/>
</dbReference>
<dbReference type="PANTHER" id="PTHR45566">
    <property type="entry name" value="HTH-TYPE TRANSCRIPTIONAL REGULATOR YHJB-RELATED"/>
    <property type="match status" value="1"/>
</dbReference>
<dbReference type="InterPro" id="IPR016032">
    <property type="entry name" value="Sig_transdc_resp-reg_C-effctor"/>
</dbReference>
<dbReference type="GO" id="GO:0003677">
    <property type="term" value="F:DNA binding"/>
    <property type="evidence" value="ECO:0007669"/>
    <property type="project" value="UniProtKB-KW"/>
</dbReference>
<evidence type="ECO:0000256" key="1">
    <source>
        <dbReference type="ARBA" id="ARBA00022553"/>
    </source>
</evidence>
<dbReference type="InterPro" id="IPR000792">
    <property type="entry name" value="Tscrpt_reg_LuxR_C"/>
</dbReference>
<feature type="modified residue" description="4-aspartylphosphate" evidence="3">
    <location>
        <position position="77"/>
    </location>
</feature>
<dbReference type="Pfam" id="PF00196">
    <property type="entry name" value="GerE"/>
    <property type="match status" value="1"/>
</dbReference>
<keyword evidence="7" id="KW-1185">Reference proteome</keyword>